<dbReference type="EMBL" id="RBNJ01007652">
    <property type="protein sequence ID" value="RUS27855.1"/>
    <property type="molecule type" value="Genomic_DNA"/>
</dbReference>
<dbReference type="GO" id="GO:0031146">
    <property type="term" value="P:SCF-dependent proteasomal ubiquitin-dependent protein catabolic process"/>
    <property type="evidence" value="ECO:0007669"/>
    <property type="project" value="TreeGrafter"/>
</dbReference>
<dbReference type="AlphaFoldDB" id="A0A433QDG6"/>
<evidence type="ECO:0008006" key="3">
    <source>
        <dbReference type="Google" id="ProtNLM"/>
    </source>
</evidence>
<dbReference type="PANTHER" id="PTHR13318:SF190">
    <property type="entry name" value="PARTNER OF PAIRED, ISOFORM B"/>
    <property type="match status" value="1"/>
</dbReference>
<dbReference type="SUPFAM" id="SSF52047">
    <property type="entry name" value="RNI-like"/>
    <property type="match status" value="1"/>
</dbReference>
<dbReference type="Proteomes" id="UP000274822">
    <property type="component" value="Unassembled WGS sequence"/>
</dbReference>
<comment type="caution">
    <text evidence="1">The sequence shown here is derived from an EMBL/GenBank/DDBJ whole genome shotgun (WGS) entry which is preliminary data.</text>
</comment>
<proteinExistence type="predicted"/>
<keyword evidence="2" id="KW-1185">Reference proteome</keyword>
<name>A0A433QDG6_9FUNG</name>
<dbReference type="Gene3D" id="3.80.10.10">
    <property type="entry name" value="Ribonuclease Inhibitor"/>
    <property type="match status" value="1"/>
</dbReference>
<dbReference type="InterPro" id="IPR032675">
    <property type="entry name" value="LRR_dom_sf"/>
</dbReference>
<reference evidence="1 2" key="1">
    <citation type="journal article" date="2018" name="New Phytol.">
        <title>Phylogenomics of Endogonaceae and evolution of mycorrhizas within Mucoromycota.</title>
        <authorList>
            <person name="Chang Y."/>
            <person name="Desiro A."/>
            <person name="Na H."/>
            <person name="Sandor L."/>
            <person name="Lipzen A."/>
            <person name="Clum A."/>
            <person name="Barry K."/>
            <person name="Grigoriev I.V."/>
            <person name="Martin F.M."/>
            <person name="Stajich J.E."/>
            <person name="Smith M.E."/>
            <person name="Bonito G."/>
            <person name="Spatafora J.W."/>
        </authorList>
    </citation>
    <scope>NUCLEOTIDE SEQUENCE [LARGE SCALE GENOMIC DNA]</scope>
    <source>
        <strain evidence="1 2">AD002</strain>
    </source>
</reference>
<dbReference type="PANTHER" id="PTHR13318">
    <property type="entry name" value="PARTNER OF PAIRED, ISOFORM B-RELATED"/>
    <property type="match status" value="1"/>
</dbReference>
<evidence type="ECO:0000313" key="1">
    <source>
        <dbReference type="EMBL" id="RUS27855.1"/>
    </source>
</evidence>
<dbReference type="GO" id="GO:0019005">
    <property type="term" value="C:SCF ubiquitin ligase complex"/>
    <property type="evidence" value="ECO:0007669"/>
    <property type="project" value="TreeGrafter"/>
</dbReference>
<accession>A0A433QDG6</accession>
<organism evidence="1 2">
    <name type="scientific">Jimgerdemannia flammicorona</name>
    <dbReference type="NCBI Taxonomy" id="994334"/>
    <lineage>
        <taxon>Eukaryota</taxon>
        <taxon>Fungi</taxon>
        <taxon>Fungi incertae sedis</taxon>
        <taxon>Mucoromycota</taxon>
        <taxon>Mucoromycotina</taxon>
        <taxon>Endogonomycetes</taxon>
        <taxon>Endogonales</taxon>
        <taxon>Endogonaceae</taxon>
        <taxon>Jimgerdemannia</taxon>
    </lineage>
</organism>
<evidence type="ECO:0000313" key="2">
    <source>
        <dbReference type="Proteomes" id="UP000274822"/>
    </source>
</evidence>
<gene>
    <name evidence="1" type="ORF">BC938DRAFT_482643</name>
</gene>
<protein>
    <recommendedName>
        <fullName evidence="3">F-box domain-containing protein</fullName>
    </recommendedName>
</protein>
<sequence>MSSLYPSTKLSYPAEAFQYASSSPPEILNVIFNHLTLASPAGDLGLDLISCSLVCLSWHHVAIGMLPASAHKVNLAIPRFYSLNDVERLKDLVCETRRLRLNTFDHVRGMRFYLPQLFRPNSGRRQMHRSVAFDVGRGQLVMTRLLKSLGGNLNALAFDYDSFDYNYSNMPFYDQELSPSLVRHCWNVSRLELNGMDRNSVRSATPPIAPIVAELRDVLQSVRLDGVGINRSLINALQQCQHITEAQFTGDPGIISQSLVDLASSWRNLEILHVSILTVYSDTASDFLPVIAESCPRLHTMEFSNNLIPLFHPSDHSLEILLRKCKQLRHLALGFSVNITGLSLANAFLHGASLVHLSLGNCPNLSVVPVDEAQICAPCLKTIDLVGCTELSLPVVEPMVRACPSLERVTLPDDVRDLEDVSEALRLRGFEFMGDEDVKLWVWARVVLEM</sequence>